<dbReference type="AlphaFoldDB" id="A0A069AFV4"/>
<reference evidence="3" key="2">
    <citation type="journal article" date="2018" name="Genome Biol.">
        <title>SKESA: strategic k-mer extension for scrupulous assemblies.</title>
        <authorList>
            <person name="Souvorov A."/>
            <person name="Agarwala R."/>
            <person name="Lipman D.J."/>
        </authorList>
    </citation>
    <scope>NUCLEOTIDE SEQUENCE</scope>
    <source>
        <strain evidence="3">HN1000</strain>
    </source>
</reference>
<reference evidence="5 7" key="3">
    <citation type="submission" date="2019-02" db="EMBL/GenBank/DDBJ databases">
        <authorList>
            <consortium name="Pathogen Informatics"/>
        </authorList>
    </citation>
    <scope>NUCLEOTIDE SEQUENCE [LARGE SCALE GENOMIC DNA]</scope>
    <source>
        <strain evidence="7">clo34</strain>
        <strain evidence="5">Clo34</strain>
        <strain evidence="4 6">VRECD0157</strain>
    </source>
</reference>
<evidence type="ECO:0000313" key="6">
    <source>
        <dbReference type="Proteomes" id="UP000189137"/>
    </source>
</evidence>
<dbReference type="EMBL" id="LK932529">
    <property type="protein sequence ID" value="CDS89563.1"/>
    <property type="molecule type" value="Genomic_DNA"/>
</dbReference>
<accession>A0A069AFV4</accession>
<dbReference type="EMBL" id="LK932372">
    <property type="protein sequence ID" value="CDS85019.1"/>
    <property type="molecule type" value="Genomic_DNA"/>
</dbReference>
<reference evidence="3" key="4">
    <citation type="submission" date="2021-06" db="EMBL/GenBank/DDBJ databases">
        <authorList>
            <consortium name="NCBI Pathogen Detection Project"/>
        </authorList>
    </citation>
    <scope>NUCLEOTIDE SEQUENCE</scope>
    <source>
        <strain evidence="3">HN1000</strain>
    </source>
</reference>
<sequence>MKNKIEISMNNFVKNYHKSNNITTKWQELLFAYASAEDDMFQKLKSVVGTSHAMPKDFLENGKTIITYFIPFDESVNNSNIGGFECSEIWARAYIETNMLISNLNDFLCEELEKIGANSYAIPGSYNFDSEKLVSDWSQRHVAFIAGLGTFGLNNMLITEKGCCGRIGSIITSLELEPTKRPENEYCLYKHNNSCKKCVNKCVKEALKEDGFNRNKCYEMCMINEKKYTYIGGCDICGKCIVGVPCSVINPSR</sequence>
<reference evidence="2" key="1">
    <citation type="submission" date="2014-07" db="EMBL/GenBank/DDBJ databases">
        <authorList>
            <person name="Monot Marc"/>
        </authorList>
    </citation>
    <scope>NUCLEOTIDE SEQUENCE</scope>
    <source>
        <strain evidence="1">7032994</strain>
    </source>
</reference>
<dbReference type="RefSeq" id="WP_009898500.1">
    <property type="nucleotide sequence ID" value="NZ_AP031492.1"/>
</dbReference>
<dbReference type="EMBL" id="FUPS01000008">
    <property type="protein sequence ID" value="SJS58200.1"/>
    <property type="molecule type" value="Genomic_DNA"/>
</dbReference>
<evidence type="ECO:0000313" key="2">
    <source>
        <dbReference type="EMBL" id="CDS89563.1"/>
    </source>
</evidence>
<dbReference type="Proteomes" id="UP000189137">
    <property type="component" value="Unassembled WGS sequence"/>
</dbReference>
<organism evidence="2">
    <name type="scientific">Clostridioides difficile</name>
    <name type="common">Peptoclostridium difficile</name>
    <dbReference type="NCBI Taxonomy" id="1496"/>
    <lineage>
        <taxon>Bacteria</taxon>
        <taxon>Bacillati</taxon>
        <taxon>Bacillota</taxon>
        <taxon>Clostridia</taxon>
        <taxon>Peptostreptococcales</taxon>
        <taxon>Peptostreptococcaceae</taxon>
        <taxon>Clostridioides</taxon>
    </lineage>
</organism>
<dbReference type="PANTHER" id="PTHR42827">
    <property type="entry name" value="IRON-SULFUR CLUSTER-BINDING PROTEIN-RELATED"/>
    <property type="match status" value="1"/>
</dbReference>
<name>A0A069AFV4_CLODI</name>
<dbReference type="EMBL" id="CAADAN010000012">
    <property type="protein sequence ID" value="VFD34273.1"/>
    <property type="molecule type" value="Genomic_DNA"/>
</dbReference>
<dbReference type="PANTHER" id="PTHR42827:SF1">
    <property type="entry name" value="IRON-SULFUR CLUSTER-BINDING PROTEIN"/>
    <property type="match status" value="1"/>
</dbReference>
<evidence type="ECO:0000313" key="3">
    <source>
        <dbReference type="EMBL" id="HBH1542023.1"/>
    </source>
</evidence>
<evidence type="ECO:0000313" key="5">
    <source>
        <dbReference type="EMBL" id="VFD34273.1"/>
    </source>
</evidence>
<dbReference type="KEGG" id="pdf:CD630DERM_33250"/>
<evidence type="ECO:0000313" key="1">
    <source>
        <dbReference type="EMBL" id="CDS85019.1"/>
    </source>
</evidence>
<evidence type="ECO:0000313" key="4">
    <source>
        <dbReference type="EMBL" id="SJS58200.1"/>
    </source>
</evidence>
<dbReference type="Proteomes" id="UP000411588">
    <property type="component" value="Unassembled WGS sequence"/>
</dbReference>
<protein>
    <submittedName>
        <fullName evidence="3">Epoxyqueuosine reductase</fullName>
    </submittedName>
    <submittedName>
        <fullName evidence="4">Iron-sulfur cluster-binding protein</fullName>
    </submittedName>
</protein>
<gene>
    <name evidence="2" type="ORF">BN1096_740165</name>
    <name evidence="1" type="ORF">BN1097_360024</name>
    <name evidence="3" type="ORF">KRM00_001501</name>
    <name evidence="5" type="ORF">SAMEA1402399_03010</name>
    <name evidence="4" type="ORF">SAMEA3375112_02420</name>
</gene>
<proteinExistence type="predicted"/>
<dbReference type="PATRIC" id="fig|1496.1373.peg.1519"/>
<dbReference type="Proteomes" id="UP000878956">
    <property type="component" value="Unassembled WGS sequence"/>
</dbReference>
<dbReference type="EMBL" id="DAEPXK010000012">
    <property type="protein sequence ID" value="HBH1542023.1"/>
    <property type="molecule type" value="Genomic_DNA"/>
</dbReference>
<evidence type="ECO:0000313" key="7">
    <source>
        <dbReference type="Proteomes" id="UP000411588"/>
    </source>
</evidence>